<dbReference type="EMBL" id="JARJCM010000006">
    <property type="protein sequence ID" value="KAJ7044863.1"/>
    <property type="molecule type" value="Genomic_DNA"/>
</dbReference>
<evidence type="ECO:0000259" key="1">
    <source>
        <dbReference type="Pfam" id="PF12937"/>
    </source>
</evidence>
<dbReference type="InterPro" id="IPR001810">
    <property type="entry name" value="F-box_dom"/>
</dbReference>
<feature type="non-terminal residue" evidence="2">
    <location>
        <position position="1"/>
    </location>
</feature>
<proteinExistence type="predicted"/>
<sequence>RQLVELDAQILEQERVLLDLQQTRIAVEREFNQAATYPISTLPVEITREIFHRLPLEAGCSMGFYSNTAPVSLTAVCRSWRGIAFSTPKLWSM</sequence>
<organism evidence="2 3">
    <name type="scientific">Mycena alexandri</name>
    <dbReference type="NCBI Taxonomy" id="1745969"/>
    <lineage>
        <taxon>Eukaryota</taxon>
        <taxon>Fungi</taxon>
        <taxon>Dikarya</taxon>
        <taxon>Basidiomycota</taxon>
        <taxon>Agaricomycotina</taxon>
        <taxon>Agaricomycetes</taxon>
        <taxon>Agaricomycetidae</taxon>
        <taxon>Agaricales</taxon>
        <taxon>Marasmiineae</taxon>
        <taxon>Mycenaceae</taxon>
        <taxon>Mycena</taxon>
    </lineage>
</organism>
<evidence type="ECO:0000313" key="2">
    <source>
        <dbReference type="EMBL" id="KAJ7044863.1"/>
    </source>
</evidence>
<dbReference type="Proteomes" id="UP001218188">
    <property type="component" value="Unassembled WGS sequence"/>
</dbReference>
<feature type="domain" description="F-box" evidence="1">
    <location>
        <begin position="39"/>
        <end position="91"/>
    </location>
</feature>
<protein>
    <recommendedName>
        <fullName evidence="1">F-box domain-containing protein</fullName>
    </recommendedName>
</protein>
<comment type="caution">
    <text evidence="2">The sequence shown here is derived from an EMBL/GenBank/DDBJ whole genome shotgun (WGS) entry which is preliminary data.</text>
</comment>
<dbReference type="Pfam" id="PF12937">
    <property type="entry name" value="F-box-like"/>
    <property type="match status" value="1"/>
</dbReference>
<feature type="non-terminal residue" evidence="2">
    <location>
        <position position="93"/>
    </location>
</feature>
<gene>
    <name evidence="2" type="ORF">C8F04DRAFT_910820</name>
</gene>
<name>A0AAD6TF56_9AGAR</name>
<dbReference type="AlphaFoldDB" id="A0AAD6TF56"/>
<reference evidence="2" key="1">
    <citation type="submission" date="2023-03" db="EMBL/GenBank/DDBJ databases">
        <title>Massive genome expansion in bonnet fungi (Mycena s.s.) driven by repeated elements and novel gene families across ecological guilds.</title>
        <authorList>
            <consortium name="Lawrence Berkeley National Laboratory"/>
            <person name="Harder C.B."/>
            <person name="Miyauchi S."/>
            <person name="Viragh M."/>
            <person name="Kuo A."/>
            <person name="Thoen E."/>
            <person name="Andreopoulos B."/>
            <person name="Lu D."/>
            <person name="Skrede I."/>
            <person name="Drula E."/>
            <person name="Henrissat B."/>
            <person name="Morin E."/>
            <person name="Kohler A."/>
            <person name="Barry K."/>
            <person name="LaButti K."/>
            <person name="Morin E."/>
            <person name="Salamov A."/>
            <person name="Lipzen A."/>
            <person name="Mereny Z."/>
            <person name="Hegedus B."/>
            <person name="Baldrian P."/>
            <person name="Stursova M."/>
            <person name="Weitz H."/>
            <person name="Taylor A."/>
            <person name="Grigoriev I.V."/>
            <person name="Nagy L.G."/>
            <person name="Martin F."/>
            <person name="Kauserud H."/>
        </authorList>
    </citation>
    <scope>NUCLEOTIDE SEQUENCE</scope>
    <source>
        <strain evidence="2">CBHHK200</strain>
    </source>
</reference>
<dbReference type="InterPro" id="IPR036047">
    <property type="entry name" value="F-box-like_dom_sf"/>
</dbReference>
<dbReference type="Gene3D" id="1.20.1280.50">
    <property type="match status" value="1"/>
</dbReference>
<evidence type="ECO:0000313" key="3">
    <source>
        <dbReference type="Proteomes" id="UP001218188"/>
    </source>
</evidence>
<accession>A0AAD6TF56</accession>
<dbReference type="SUPFAM" id="SSF81383">
    <property type="entry name" value="F-box domain"/>
    <property type="match status" value="1"/>
</dbReference>
<keyword evidence="3" id="KW-1185">Reference proteome</keyword>